<comment type="similarity">
    <text evidence="1">Belongs to the bacterial solute-binding protein 8 family.</text>
</comment>
<evidence type="ECO:0000256" key="1">
    <source>
        <dbReference type="ARBA" id="ARBA00008814"/>
    </source>
</evidence>
<name>A0ABX8RAX8_9CLOT</name>
<feature type="domain" description="Fe/B12 periplasmic-binding" evidence="2">
    <location>
        <begin position="54"/>
        <end position="358"/>
    </location>
</feature>
<proteinExistence type="inferred from homology"/>
<evidence type="ECO:0000259" key="2">
    <source>
        <dbReference type="PROSITE" id="PS50983"/>
    </source>
</evidence>
<gene>
    <name evidence="3" type="ORF">KVH43_09575</name>
</gene>
<organism evidence="3 4">
    <name type="scientific">Crassaminicella indica</name>
    <dbReference type="NCBI Taxonomy" id="2855394"/>
    <lineage>
        <taxon>Bacteria</taxon>
        <taxon>Bacillati</taxon>
        <taxon>Bacillota</taxon>
        <taxon>Clostridia</taxon>
        <taxon>Eubacteriales</taxon>
        <taxon>Clostridiaceae</taxon>
        <taxon>Crassaminicella</taxon>
    </lineage>
</organism>
<dbReference type="RefSeq" id="WP_218282317.1">
    <property type="nucleotide sequence ID" value="NZ_CP078093.1"/>
</dbReference>
<dbReference type="PANTHER" id="PTHR30535:SF34">
    <property type="entry name" value="MOLYBDATE-BINDING PROTEIN MOLA"/>
    <property type="match status" value="1"/>
</dbReference>
<dbReference type="PROSITE" id="PS50983">
    <property type="entry name" value="FE_B12_PBP"/>
    <property type="match status" value="1"/>
</dbReference>
<dbReference type="Pfam" id="PF01497">
    <property type="entry name" value="Peripla_BP_2"/>
    <property type="match status" value="1"/>
</dbReference>
<dbReference type="EMBL" id="CP078093">
    <property type="protein sequence ID" value="QXM05619.1"/>
    <property type="molecule type" value="Genomic_DNA"/>
</dbReference>
<dbReference type="PANTHER" id="PTHR30535">
    <property type="entry name" value="VITAMIN B12-BINDING PROTEIN"/>
    <property type="match status" value="1"/>
</dbReference>
<reference evidence="3" key="1">
    <citation type="submission" date="2021-07" db="EMBL/GenBank/DDBJ databases">
        <title>Complete genome sequence of Crassaminicella sp. 143-21, isolated from a deep-sea hydrothermal vent.</title>
        <authorList>
            <person name="Li X."/>
        </authorList>
    </citation>
    <scope>NUCLEOTIDE SEQUENCE</scope>
    <source>
        <strain evidence="3">143-21</strain>
    </source>
</reference>
<keyword evidence="4" id="KW-1185">Reference proteome</keyword>
<evidence type="ECO:0000313" key="4">
    <source>
        <dbReference type="Proteomes" id="UP000886818"/>
    </source>
</evidence>
<accession>A0ABX8RAX8</accession>
<protein>
    <submittedName>
        <fullName evidence="3">ABC transporter substrate-binding protein</fullName>
    </submittedName>
</protein>
<dbReference type="InterPro" id="IPR050902">
    <property type="entry name" value="ABC_Transporter_SBP"/>
</dbReference>
<dbReference type="Proteomes" id="UP000886818">
    <property type="component" value="Chromosome"/>
</dbReference>
<sequence length="390" mass="44416">MKKLKFYLFLIVVVLSLGLIGCGDQETASNETNNIAQEANEEKKEIRFKDILGREIVLEKPAERVFLGFYFESFLAIDGSFDKVAVMSKGEWRDFFYSQYVKYEQDMPELKDIMDSGSIYCGKFSMERLINANPDVAILAPFQYETLGENVQKLEAAGIPVVVVDYNAQTVEKHIASTEIIGKVMGKEERAKQLADEYVAAVKDVQKRVEKYKDSPKRVYIELANKGAKVYGNSYGNYMWGNLVKLAGGKNIAAEKIKSYGALSPEYILSVDPEVIFFAGLTFSDPSKDFIPMGFNVDDEATQEKLKDYPNRPGWERLTAIKNKEVYCMDHSGLRSLYDYVYLQYIGKALYPEAFEDVDPIKNHNAFYEKYLPGIDANGNFMTKWRVDNE</sequence>
<evidence type="ECO:0000313" key="3">
    <source>
        <dbReference type="EMBL" id="QXM05619.1"/>
    </source>
</evidence>
<dbReference type="PROSITE" id="PS51257">
    <property type="entry name" value="PROKAR_LIPOPROTEIN"/>
    <property type="match status" value="1"/>
</dbReference>
<dbReference type="InterPro" id="IPR002491">
    <property type="entry name" value="ABC_transptr_periplasmic_BD"/>
</dbReference>